<keyword evidence="3" id="KW-1185">Reference proteome</keyword>
<accession>A0A3P6RYU7</accession>
<dbReference type="OrthoDB" id="5789952at2759"/>
<dbReference type="EMBL" id="UYRR01031268">
    <property type="protein sequence ID" value="VDK48361.1"/>
    <property type="molecule type" value="Genomic_DNA"/>
</dbReference>
<keyword evidence="1" id="KW-1133">Transmembrane helix</keyword>
<dbReference type="AlphaFoldDB" id="A0A3P6RYU7"/>
<sequence length="295" mass="33353">MDTGIINLFNGKFFTESKSIKFQALYISISQPPLDCSFIDSLKSNGWQVATATPILAASAFEQHRPLLVLIDNRLPDLLALSKTLHCLPGADDVLFAAISDRIVSDKRRRSLSQADLYHAEQPIEICDETRSIQYVNRAYESLTGCIRNEVLGTKSSDARRKSLHSCVPRPKELDPDAVIRRASTEWHCIQVPGSTFGTQYVYVKRGSADAVMCRDISLKSVRSQSALVDAPITEVLFIIILNHYSITITYQYQYYSYQSLVLFNNMILIMIVINIIIIHLLLIKCFIFYTLYGN</sequence>
<evidence type="ECO:0000313" key="2">
    <source>
        <dbReference type="EMBL" id="VDK48361.1"/>
    </source>
</evidence>
<evidence type="ECO:0008006" key="4">
    <source>
        <dbReference type="Google" id="ProtNLM"/>
    </source>
</evidence>
<dbReference type="SUPFAM" id="SSF55785">
    <property type="entry name" value="PYP-like sensor domain (PAS domain)"/>
    <property type="match status" value="1"/>
</dbReference>
<proteinExistence type="predicted"/>
<name>A0A3P6RYU7_ANISI</name>
<evidence type="ECO:0000313" key="3">
    <source>
        <dbReference type="Proteomes" id="UP000267096"/>
    </source>
</evidence>
<protein>
    <recommendedName>
        <fullName evidence="4">PAS domain-containing protein</fullName>
    </recommendedName>
</protein>
<dbReference type="InterPro" id="IPR035965">
    <property type="entry name" value="PAS-like_dom_sf"/>
</dbReference>
<keyword evidence="1" id="KW-0812">Transmembrane</keyword>
<evidence type="ECO:0000256" key="1">
    <source>
        <dbReference type="SAM" id="Phobius"/>
    </source>
</evidence>
<keyword evidence="1" id="KW-0472">Membrane</keyword>
<feature type="transmembrane region" description="Helical" evidence="1">
    <location>
        <begin position="267"/>
        <end position="293"/>
    </location>
</feature>
<reference evidence="2 3" key="1">
    <citation type="submission" date="2018-11" db="EMBL/GenBank/DDBJ databases">
        <authorList>
            <consortium name="Pathogen Informatics"/>
        </authorList>
    </citation>
    <scope>NUCLEOTIDE SEQUENCE [LARGE SCALE GENOMIC DNA]</scope>
</reference>
<dbReference type="Proteomes" id="UP000267096">
    <property type="component" value="Unassembled WGS sequence"/>
</dbReference>
<gene>
    <name evidence="2" type="ORF">ASIM_LOCUS12880</name>
</gene>
<feature type="transmembrane region" description="Helical" evidence="1">
    <location>
        <begin position="227"/>
        <end position="247"/>
    </location>
</feature>
<organism evidence="2 3">
    <name type="scientific">Anisakis simplex</name>
    <name type="common">Herring worm</name>
    <dbReference type="NCBI Taxonomy" id="6269"/>
    <lineage>
        <taxon>Eukaryota</taxon>
        <taxon>Metazoa</taxon>
        <taxon>Ecdysozoa</taxon>
        <taxon>Nematoda</taxon>
        <taxon>Chromadorea</taxon>
        <taxon>Rhabditida</taxon>
        <taxon>Spirurina</taxon>
        <taxon>Ascaridomorpha</taxon>
        <taxon>Ascaridoidea</taxon>
        <taxon>Anisakidae</taxon>
        <taxon>Anisakis</taxon>
        <taxon>Anisakis simplex complex</taxon>
    </lineage>
</organism>